<reference evidence="6 7" key="1">
    <citation type="journal article" date="2015" name="Genome Announc.">
        <title>Expanding the biotechnology potential of lactobacilli through comparative genomics of 213 strains and associated genera.</title>
        <authorList>
            <person name="Sun Z."/>
            <person name="Harris H.M."/>
            <person name="McCann A."/>
            <person name="Guo C."/>
            <person name="Argimon S."/>
            <person name="Zhang W."/>
            <person name="Yang X."/>
            <person name="Jeffery I.B."/>
            <person name="Cooney J.C."/>
            <person name="Kagawa T.F."/>
            <person name="Liu W."/>
            <person name="Song Y."/>
            <person name="Salvetti E."/>
            <person name="Wrobel A."/>
            <person name="Rasinkangas P."/>
            <person name="Parkhill J."/>
            <person name="Rea M.C."/>
            <person name="O'Sullivan O."/>
            <person name="Ritari J."/>
            <person name="Douillard F.P."/>
            <person name="Paul Ross R."/>
            <person name="Yang R."/>
            <person name="Briner A.E."/>
            <person name="Felis G.E."/>
            <person name="de Vos W.M."/>
            <person name="Barrangou R."/>
            <person name="Klaenhammer T.R."/>
            <person name="Caufield P.W."/>
            <person name="Cui Y."/>
            <person name="Zhang H."/>
            <person name="O'Toole P.W."/>
        </authorList>
    </citation>
    <scope>NUCLEOTIDE SEQUENCE [LARGE SCALE GENOMIC DNA]</scope>
    <source>
        <strain evidence="6 7">DSM 21051</strain>
    </source>
</reference>
<dbReference type="Pfam" id="PF00270">
    <property type="entry name" value="DEAD"/>
    <property type="match status" value="1"/>
</dbReference>
<feature type="domain" description="Helicase C-terminal" evidence="5">
    <location>
        <begin position="275"/>
        <end position="422"/>
    </location>
</feature>
<dbReference type="PROSITE" id="PS51194">
    <property type="entry name" value="HELICASE_CTER"/>
    <property type="match status" value="1"/>
</dbReference>
<dbReference type="AlphaFoldDB" id="A0A0R2CVU2"/>
<keyword evidence="3" id="KW-0238">DNA-binding</keyword>
<name>A0A0R2CVU2_9LACO</name>
<dbReference type="SUPFAM" id="SSF52540">
    <property type="entry name" value="P-loop containing nucleoside triphosphate hydrolases"/>
    <property type="match status" value="1"/>
</dbReference>
<keyword evidence="6" id="KW-0378">Hydrolase</keyword>
<evidence type="ECO:0000256" key="1">
    <source>
        <dbReference type="ARBA" id="ARBA00022741"/>
    </source>
</evidence>
<sequence length="422" mass="48407">MDLQIGHILPAIQVRSEDITCTRCGQRTTKKRAALPANHYFCPKCKMLGRISTLNVLYTIPESNEFAQILNPLTWDGELSVFQTQCAQDLKKVVQRKGNHLLWAVTGAGKTEMLFDALEYAIQRKMRICIASPRVDVCNELFPRLKKAFEQVDILLLHGRQQQKYRYTQIVVCTTHQLLNFRQAFDVLIIDEVDSFPFVNNKLLNHAVKTARKKISALILLTATPTKELLAEVRKNKMTFSYLPVRYHGHVLPFPKTRIVREWESKLERGKLPLKMIKIISKWVEEGFPFLIFVPRIALLEQTYMALKKYVNSDVRGATVYANDPERIEKVKKLREKKLIFLITTTILERGVTFPNLNVLILGAEDKVFTRSALVQIAGRVGRSAQRPVGDVFFLCQSLTRSIKGALKQISFLNKKGRQLLK</sequence>
<dbReference type="CDD" id="cd18785">
    <property type="entry name" value="SF2_C"/>
    <property type="match status" value="1"/>
</dbReference>
<dbReference type="PANTHER" id="PTHR30580">
    <property type="entry name" value="PRIMOSOMAL PROTEIN N"/>
    <property type="match status" value="1"/>
</dbReference>
<feature type="domain" description="Helicase ATP-binding" evidence="4">
    <location>
        <begin position="91"/>
        <end position="243"/>
    </location>
</feature>
<gene>
    <name evidence="6" type="ORF">FC19_GL001359</name>
</gene>
<dbReference type="Gene3D" id="3.40.50.300">
    <property type="entry name" value="P-loop containing nucleotide triphosphate hydrolases"/>
    <property type="match status" value="2"/>
</dbReference>
<dbReference type="GO" id="GO:0006310">
    <property type="term" value="P:DNA recombination"/>
    <property type="evidence" value="ECO:0007669"/>
    <property type="project" value="TreeGrafter"/>
</dbReference>
<keyword evidence="7" id="KW-1185">Reference proteome</keyword>
<dbReference type="PROSITE" id="PS51192">
    <property type="entry name" value="HELICASE_ATP_BIND_1"/>
    <property type="match status" value="1"/>
</dbReference>
<evidence type="ECO:0000313" key="7">
    <source>
        <dbReference type="Proteomes" id="UP000051015"/>
    </source>
</evidence>
<evidence type="ECO:0000313" key="6">
    <source>
        <dbReference type="EMBL" id="KRM95880.1"/>
    </source>
</evidence>
<organism evidence="6 7">
    <name type="scientific">Liquorilactobacillus aquaticus DSM 21051</name>
    <dbReference type="NCBI Taxonomy" id="1423725"/>
    <lineage>
        <taxon>Bacteria</taxon>
        <taxon>Bacillati</taxon>
        <taxon>Bacillota</taxon>
        <taxon>Bacilli</taxon>
        <taxon>Lactobacillales</taxon>
        <taxon>Lactobacillaceae</taxon>
        <taxon>Liquorilactobacillus</taxon>
    </lineage>
</organism>
<proteinExistence type="predicted"/>
<dbReference type="GO" id="GO:0005524">
    <property type="term" value="F:ATP binding"/>
    <property type="evidence" value="ECO:0007669"/>
    <property type="project" value="UniProtKB-KW"/>
</dbReference>
<evidence type="ECO:0000259" key="4">
    <source>
        <dbReference type="PROSITE" id="PS51192"/>
    </source>
</evidence>
<dbReference type="InterPro" id="IPR001650">
    <property type="entry name" value="Helicase_C-like"/>
</dbReference>
<dbReference type="SMART" id="SM00490">
    <property type="entry name" value="HELICc"/>
    <property type="match status" value="1"/>
</dbReference>
<evidence type="ECO:0000259" key="5">
    <source>
        <dbReference type="PROSITE" id="PS51194"/>
    </source>
</evidence>
<dbReference type="PANTHER" id="PTHR30580:SF1">
    <property type="entry name" value="COMF OPERON PROTEIN 1"/>
    <property type="match status" value="1"/>
</dbReference>
<keyword evidence="6" id="KW-0347">Helicase</keyword>
<dbReference type="InterPro" id="IPR014001">
    <property type="entry name" value="Helicase_ATP-bd"/>
</dbReference>
<comment type="caution">
    <text evidence="6">The sequence shown here is derived from an EMBL/GenBank/DDBJ whole genome shotgun (WGS) entry which is preliminary data.</text>
</comment>
<accession>A0A0R2CVU2</accession>
<dbReference type="GO" id="GO:0043138">
    <property type="term" value="F:3'-5' DNA helicase activity"/>
    <property type="evidence" value="ECO:0007669"/>
    <property type="project" value="TreeGrafter"/>
</dbReference>
<dbReference type="GO" id="GO:0006270">
    <property type="term" value="P:DNA replication initiation"/>
    <property type="evidence" value="ECO:0007669"/>
    <property type="project" value="TreeGrafter"/>
</dbReference>
<dbReference type="Pfam" id="PF00271">
    <property type="entry name" value="Helicase_C"/>
    <property type="match status" value="1"/>
</dbReference>
<dbReference type="Proteomes" id="UP000051015">
    <property type="component" value="Unassembled WGS sequence"/>
</dbReference>
<protein>
    <submittedName>
        <fullName evidence="6">ATP-dependent DNA helicase translocase</fullName>
    </submittedName>
</protein>
<dbReference type="InterPro" id="IPR011545">
    <property type="entry name" value="DEAD/DEAH_box_helicase_dom"/>
</dbReference>
<dbReference type="InterPro" id="IPR027417">
    <property type="entry name" value="P-loop_NTPase"/>
</dbReference>
<dbReference type="PATRIC" id="fig|1423725.3.peg.1398"/>
<dbReference type="EMBL" id="AYZD01000018">
    <property type="protein sequence ID" value="KRM95880.1"/>
    <property type="molecule type" value="Genomic_DNA"/>
</dbReference>
<dbReference type="STRING" id="1423725.FC19_GL001359"/>
<dbReference type="GO" id="GO:0003677">
    <property type="term" value="F:DNA binding"/>
    <property type="evidence" value="ECO:0007669"/>
    <property type="project" value="UniProtKB-KW"/>
</dbReference>
<evidence type="ECO:0000256" key="3">
    <source>
        <dbReference type="ARBA" id="ARBA00023125"/>
    </source>
</evidence>
<keyword evidence="2" id="KW-0067">ATP-binding</keyword>
<dbReference type="SMART" id="SM00487">
    <property type="entry name" value="DEXDc"/>
    <property type="match status" value="1"/>
</dbReference>
<dbReference type="GO" id="GO:0006302">
    <property type="term" value="P:double-strand break repair"/>
    <property type="evidence" value="ECO:0007669"/>
    <property type="project" value="TreeGrafter"/>
</dbReference>
<keyword evidence="1" id="KW-0547">Nucleotide-binding</keyword>
<evidence type="ECO:0000256" key="2">
    <source>
        <dbReference type="ARBA" id="ARBA00022840"/>
    </source>
</evidence>